<sequence>MFSFIIPTYNSKDYLYQSLIYLSSLNKPKGISFEIIIVDDGSNDNTYSILKYFPILMECIQYIYLPRDRNSCRSRTRNEGIKRSSGEYLIFLDSGVLVPPIFLENLLKKNLINEKTVILHYVYGLYVIPDNEDTSLLNEMTPHNMTSVSEKLSLKSDWQDSRSNLFQLVNNDLNKLPSPWTIGYTCSLTVPKKLCLESGLFDEDFKGWGAEDSDFCYNLYEKGASFISERESFAFHLPHPPNSSDTSKRLHGLENRRRLHRKRFRMDTELLIFLSSRLQHFMMGYFQNLIIEDLIPNYERDVYGWINKKIILGTTHSLLIGTSSMNTCRQLEVSDVFLQNVSLVKEFEEMFRDRKSKYLLGCDTPYHEDHFDCVIVTDFFRLLTPVLMKAFFHELQRISKNAYFIFTADYEPKSIYWARYEELNEVIEELNFNFDVVEQLDKHTIFTLKQKASS</sequence>
<organism evidence="3 4">
    <name type="scientific">Paenibacillus tundrae</name>
    <dbReference type="NCBI Taxonomy" id="528187"/>
    <lineage>
        <taxon>Bacteria</taxon>
        <taxon>Bacillati</taxon>
        <taxon>Bacillota</taxon>
        <taxon>Bacilli</taxon>
        <taxon>Bacillales</taxon>
        <taxon>Paenibacillaceae</taxon>
        <taxon>Paenibacillus</taxon>
    </lineage>
</organism>
<dbReference type="PANTHER" id="PTHR22916:SF64">
    <property type="entry name" value="TRANSFERASE, PUTATIVE-RELATED"/>
    <property type="match status" value="1"/>
</dbReference>
<dbReference type="Proteomes" id="UP001233836">
    <property type="component" value="Unassembled WGS sequence"/>
</dbReference>
<protein>
    <submittedName>
        <fullName evidence="3">Glycosyltransferase involved in cell wall biosynthesis</fullName>
    </submittedName>
</protein>
<accession>A0ABT9WJK1</accession>
<comment type="similarity">
    <text evidence="1">Belongs to the glycosyltransferase 2 family.</text>
</comment>
<evidence type="ECO:0000256" key="1">
    <source>
        <dbReference type="ARBA" id="ARBA00006739"/>
    </source>
</evidence>
<evidence type="ECO:0000313" key="4">
    <source>
        <dbReference type="Proteomes" id="UP001233836"/>
    </source>
</evidence>
<dbReference type="InterPro" id="IPR001173">
    <property type="entry name" value="Glyco_trans_2-like"/>
</dbReference>
<evidence type="ECO:0000313" key="3">
    <source>
        <dbReference type="EMBL" id="MDQ0173386.1"/>
    </source>
</evidence>
<dbReference type="PANTHER" id="PTHR22916">
    <property type="entry name" value="GLYCOSYLTRANSFERASE"/>
    <property type="match status" value="1"/>
</dbReference>
<dbReference type="RefSeq" id="WP_307220359.1">
    <property type="nucleotide sequence ID" value="NZ_JAUSTI010000019.1"/>
</dbReference>
<keyword evidence="4" id="KW-1185">Reference proteome</keyword>
<feature type="domain" description="Glycosyltransferase 2-like" evidence="2">
    <location>
        <begin position="3"/>
        <end position="118"/>
    </location>
</feature>
<dbReference type="InterPro" id="IPR029044">
    <property type="entry name" value="Nucleotide-diphossugar_trans"/>
</dbReference>
<dbReference type="CDD" id="cd00761">
    <property type="entry name" value="Glyco_tranf_GTA_type"/>
    <property type="match status" value="1"/>
</dbReference>
<evidence type="ECO:0000259" key="2">
    <source>
        <dbReference type="Pfam" id="PF00535"/>
    </source>
</evidence>
<name>A0ABT9WJK1_9BACL</name>
<reference evidence="3 4" key="1">
    <citation type="submission" date="2023-07" db="EMBL/GenBank/DDBJ databases">
        <title>Sorghum-associated microbial communities from plants grown in Nebraska, USA.</title>
        <authorList>
            <person name="Schachtman D."/>
        </authorList>
    </citation>
    <scope>NUCLEOTIDE SEQUENCE [LARGE SCALE GENOMIC DNA]</scope>
    <source>
        <strain evidence="3 4">DS1314</strain>
    </source>
</reference>
<dbReference type="SUPFAM" id="SSF53448">
    <property type="entry name" value="Nucleotide-diphospho-sugar transferases"/>
    <property type="match status" value="1"/>
</dbReference>
<proteinExistence type="inferred from homology"/>
<comment type="caution">
    <text evidence="3">The sequence shown here is derived from an EMBL/GenBank/DDBJ whole genome shotgun (WGS) entry which is preliminary data.</text>
</comment>
<dbReference type="Gene3D" id="3.90.550.10">
    <property type="entry name" value="Spore Coat Polysaccharide Biosynthesis Protein SpsA, Chain A"/>
    <property type="match status" value="1"/>
</dbReference>
<dbReference type="EMBL" id="JAUSTI010000019">
    <property type="protein sequence ID" value="MDQ0173386.1"/>
    <property type="molecule type" value="Genomic_DNA"/>
</dbReference>
<dbReference type="Pfam" id="PF00535">
    <property type="entry name" value="Glycos_transf_2"/>
    <property type="match status" value="1"/>
</dbReference>
<gene>
    <name evidence="3" type="ORF">J2T19_004879</name>
</gene>